<dbReference type="InterPro" id="IPR050833">
    <property type="entry name" value="Poly_Biosynth_Transport"/>
</dbReference>
<gene>
    <name evidence="7" type="ORF">HGG79_11105</name>
</gene>
<name>A0A923ED07_CLOTT</name>
<organism evidence="7 8">
    <name type="scientific">Clostridium tetanomorphum</name>
    <dbReference type="NCBI Taxonomy" id="1553"/>
    <lineage>
        <taxon>Bacteria</taxon>
        <taxon>Bacillati</taxon>
        <taxon>Bacillota</taxon>
        <taxon>Clostridia</taxon>
        <taxon>Eubacteriales</taxon>
        <taxon>Clostridiaceae</taxon>
        <taxon>Clostridium</taxon>
    </lineage>
</organism>
<feature type="transmembrane region" description="Helical" evidence="6">
    <location>
        <begin position="47"/>
        <end position="68"/>
    </location>
</feature>
<dbReference type="GO" id="GO:0005886">
    <property type="term" value="C:plasma membrane"/>
    <property type="evidence" value="ECO:0007669"/>
    <property type="project" value="UniProtKB-SubCell"/>
</dbReference>
<dbReference type="PANTHER" id="PTHR30250">
    <property type="entry name" value="PST FAMILY PREDICTED COLANIC ACID TRANSPORTER"/>
    <property type="match status" value="1"/>
</dbReference>
<proteinExistence type="predicted"/>
<evidence type="ECO:0000313" key="7">
    <source>
        <dbReference type="EMBL" id="MBC2398315.1"/>
    </source>
</evidence>
<dbReference type="PANTHER" id="PTHR30250:SF21">
    <property type="entry name" value="LIPID II FLIPPASE MURJ"/>
    <property type="match status" value="1"/>
</dbReference>
<feature type="transmembrane region" description="Helical" evidence="6">
    <location>
        <begin position="317"/>
        <end position="337"/>
    </location>
</feature>
<feature type="transmembrane region" description="Helical" evidence="6">
    <location>
        <begin position="385"/>
        <end position="404"/>
    </location>
</feature>
<reference evidence="7 8" key="1">
    <citation type="submission" date="2020-04" db="EMBL/GenBank/DDBJ databases">
        <title>Genomic insights into acetone-butanol-ethanol (ABE) fermentation by sequencing solventogenic clostridia strains.</title>
        <authorList>
            <person name="Brown S."/>
        </authorList>
    </citation>
    <scope>NUCLEOTIDE SEQUENCE [LARGE SCALE GENOMIC DNA]</scope>
    <source>
        <strain evidence="7 8">DJ011</strain>
    </source>
</reference>
<accession>A0A923ED07</accession>
<keyword evidence="8" id="KW-1185">Reference proteome</keyword>
<feature type="transmembrane region" description="Helical" evidence="6">
    <location>
        <begin position="474"/>
        <end position="504"/>
    </location>
</feature>
<dbReference type="RefSeq" id="WP_035149797.1">
    <property type="nucleotide sequence ID" value="NZ_JAAZWO010000013.1"/>
</dbReference>
<keyword evidence="2" id="KW-1003">Cell membrane</keyword>
<dbReference type="InterPro" id="IPR002797">
    <property type="entry name" value="Polysacc_synth"/>
</dbReference>
<feature type="transmembrane region" description="Helical" evidence="6">
    <location>
        <begin position="89"/>
        <end position="113"/>
    </location>
</feature>
<feature type="transmembrane region" description="Helical" evidence="6">
    <location>
        <begin position="12"/>
        <end position="35"/>
    </location>
</feature>
<keyword evidence="4 6" id="KW-1133">Transmembrane helix</keyword>
<evidence type="ECO:0000256" key="3">
    <source>
        <dbReference type="ARBA" id="ARBA00022692"/>
    </source>
</evidence>
<evidence type="ECO:0000256" key="1">
    <source>
        <dbReference type="ARBA" id="ARBA00004651"/>
    </source>
</evidence>
<dbReference type="InterPro" id="IPR024923">
    <property type="entry name" value="PG_synth_SpoVB"/>
</dbReference>
<evidence type="ECO:0000256" key="4">
    <source>
        <dbReference type="ARBA" id="ARBA00022989"/>
    </source>
</evidence>
<keyword evidence="3 6" id="KW-0812">Transmembrane</keyword>
<dbReference type="PIRSF" id="PIRSF038958">
    <property type="entry name" value="PG_synth_SpoVB"/>
    <property type="match status" value="1"/>
</dbReference>
<feature type="transmembrane region" description="Helical" evidence="6">
    <location>
        <begin position="119"/>
        <end position="139"/>
    </location>
</feature>
<dbReference type="Pfam" id="PF01943">
    <property type="entry name" value="Polysacc_synt"/>
    <property type="match status" value="1"/>
</dbReference>
<keyword evidence="5 6" id="KW-0472">Membrane</keyword>
<evidence type="ECO:0000313" key="8">
    <source>
        <dbReference type="Proteomes" id="UP000563151"/>
    </source>
</evidence>
<protein>
    <submittedName>
        <fullName evidence="7">Polysaccharide biosynthesis protein</fullName>
    </submittedName>
</protein>
<feature type="transmembrane region" description="Helical" evidence="6">
    <location>
        <begin position="450"/>
        <end position="468"/>
    </location>
</feature>
<feature type="transmembrane region" description="Helical" evidence="6">
    <location>
        <begin position="227"/>
        <end position="247"/>
    </location>
</feature>
<feature type="transmembrane region" description="Helical" evidence="6">
    <location>
        <begin position="410"/>
        <end position="429"/>
    </location>
</feature>
<evidence type="ECO:0000256" key="2">
    <source>
        <dbReference type="ARBA" id="ARBA00022475"/>
    </source>
</evidence>
<sequence>MEKQSLIKGTAILGMAGIFAKFLGLFFRWPLIMLIGDEGVGYYQMSYPLYMFFIAIASGVPVAISKLVSERKAIGDNHGIIQVFRKSMLLMIILGGGFTGIILALSKKLIIFFRWDWKAYYSLIGIAIAPIFISIMSAFRGFFQGLQNMNPTAVSQIIEQVGRVIFGIGLAFILLPRGIEYAAGGAAFGAAAGGILGGVYLLFKYCSVRQRISIGKVKDNVDILTRLIYISVPISLGATVGSVMSLIDSALVPQKLLQAGFDYKEATILYGQLTGKAFVLVNVPLTISMALCASIVPIIAECYILNRKYELVGKVHLAIKFSMVIGIPSFLGLYFLALPVMQLLFPGHSEGFEILKYSSISIPFIVISQTTTAILQGVGRYIRPVINLMIGCIIKTMLTIILVPIPNINIYGAVIGSICGYLIAALLNMKVLRKTLNISINYYNILVKPLYASVLMIISVLVIYSYTYNYTLSNIIACLAAVFSGILIYSILIIVMRIFSYDYFKNKLLKYKRRGIK</sequence>
<feature type="transmembrane region" description="Helical" evidence="6">
    <location>
        <begin position="185"/>
        <end position="206"/>
    </location>
</feature>
<comment type="subcellular location">
    <subcellularLocation>
        <location evidence="1">Cell membrane</location>
        <topology evidence="1">Multi-pass membrane protein</topology>
    </subcellularLocation>
</comment>
<evidence type="ECO:0000256" key="5">
    <source>
        <dbReference type="ARBA" id="ARBA00023136"/>
    </source>
</evidence>
<dbReference type="AlphaFoldDB" id="A0A923ED07"/>
<feature type="transmembrane region" description="Helical" evidence="6">
    <location>
        <begin position="357"/>
        <end position="378"/>
    </location>
</feature>
<dbReference type="EMBL" id="JAAZWO010000013">
    <property type="protein sequence ID" value="MBC2398315.1"/>
    <property type="molecule type" value="Genomic_DNA"/>
</dbReference>
<evidence type="ECO:0000256" key="6">
    <source>
        <dbReference type="SAM" id="Phobius"/>
    </source>
</evidence>
<comment type="caution">
    <text evidence="7">The sequence shown here is derived from an EMBL/GenBank/DDBJ whole genome shotgun (WGS) entry which is preliminary data.</text>
</comment>
<dbReference type="CDD" id="cd13124">
    <property type="entry name" value="MATE_SpoVB_like"/>
    <property type="match status" value="1"/>
</dbReference>
<feature type="transmembrane region" description="Helical" evidence="6">
    <location>
        <begin position="160"/>
        <end position="179"/>
    </location>
</feature>
<dbReference type="Proteomes" id="UP000563151">
    <property type="component" value="Unassembled WGS sequence"/>
</dbReference>
<feature type="transmembrane region" description="Helical" evidence="6">
    <location>
        <begin position="285"/>
        <end position="305"/>
    </location>
</feature>